<proteinExistence type="predicted"/>
<dbReference type="EMBL" id="JASCZI010272004">
    <property type="protein sequence ID" value="MED6219077.1"/>
    <property type="molecule type" value="Genomic_DNA"/>
</dbReference>
<reference evidence="2 3" key="1">
    <citation type="journal article" date="2023" name="Plants (Basel)">
        <title>Bridging the Gap: Combining Genomics and Transcriptomics Approaches to Understand Stylosanthes scabra, an Orphan Legume from the Brazilian Caatinga.</title>
        <authorList>
            <person name="Ferreira-Neto J.R.C."/>
            <person name="da Silva M.D."/>
            <person name="Binneck E."/>
            <person name="de Melo N.F."/>
            <person name="da Silva R.H."/>
            <person name="de Melo A.L.T.M."/>
            <person name="Pandolfi V."/>
            <person name="Bustamante F.O."/>
            <person name="Brasileiro-Vidal A.C."/>
            <person name="Benko-Iseppon A.M."/>
        </authorList>
    </citation>
    <scope>NUCLEOTIDE SEQUENCE [LARGE SCALE GENOMIC DNA]</scope>
    <source>
        <tissue evidence="2">Leaves</tissue>
    </source>
</reference>
<dbReference type="PANTHER" id="PTHR46033">
    <property type="entry name" value="PROTEIN MAIN-LIKE 2"/>
    <property type="match status" value="1"/>
</dbReference>
<dbReference type="InterPro" id="IPR044824">
    <property type="entry name" value="MAIN-like"/>
</dbReference>
<name>A0ABU6Z909_9FABA</name>
<keyword evidence="3" id="KW-1185">Reference proteome</keyword>
<evidence type="ECO:0000313" key="2">
    <source>
        <dbReference type="EMBL" id="MED6219077.1"/>
    </source>
</evidence>
<comment type="caution">
    <text evidence="2">The sequence shown here is derived from an EMBL/GenBank/DDBJ whole genome shotgun (WGS) entry which is preliminary data.</text>
</comment>
<organism evidence="2 3">
    <name type="scientific">Stylosanthes scabra</name>
    <dbReference type="NCBI Taxonomy" id="79078"/>
    <lineage>
        <taxon>Eukaryota</taxon>
        <taxon>Viridiplantae</taxon>
        <taxon>Streptophyta</taxon>
        <taxon>Embryophyta</taxon>
        <taxon>Tracheophyta</taxon>
        <taxon>Spermatophyta</taxon>
        <taxon>Magnoliopsida</taxon>
        <taxon>eudicotyledons</taxon>
        <taxon>Gunneridae</taxon>
        <taxon>Pentapetalae</taxon>
        <taxon>rosids</taxon>
        <taxon>fabids</taxon>
        <taxon>Fabales</taxon>
        <taxon>Fabaceae</taxon>
        <taxon>Papilionoideae</taxon>
        <taxon>50 kb inversion clade</taxon>
        <taxon>dalbergioids sensu lato</taxon>
        <taxon>Dalbergieae</taxon>
        <taxon>Pterocarpus clade</taxon>
        <taxon>Stylosanthes</taxon>
    </lineage>
</organism>
<dbReference type="Proteomes" id="UP001341840">
    <property type="component" value="Unassembled WGS sequence"/>
</dbReference>
<protein>
    <recommendedName>
        <fullName evidence="1">Aminotransferase-like plant mobile domain-containing protein</fullName>
    </recommendedName>
</protein>
<gene>
    <name evidence="2" type="ORF">PIB30_032546</name>
</gene>
<evidence type="ECO:0000259" key="1">
    <source>
        <dbReference type="Pfam" id="PF10536"/>
    </source>
</evidence>
<evidence type="ECO:0000313" key="3">
    <source>
        <dbReference type="Proteomes" id="UP001341840"/>
    </source>
</evidence>
<accession>A0ABU6Z909</accession>
<dbReference type="PANTHER" id="PTHR46033:SF8">
    <property type="entry name" value="PROTEIN MAINTENANCE OF MERISTEMS-LIKE"/>
    <property type="match status" value="1"/>
</dbReference>
<dbReference type="InterPro" id="IPR019557">
    <property type="entry name" value="AminoTfrase-like_pln_mobile"/>
</dbReference>
<sequence length="256" mass="30418">MMITLQDVCYQLGLSIDGDPVSGCMTGWEIYYGGRSIEVICREFLEVVPGPNDRQGQKWTMNVSWFRDVCGVLEERPIPQHFEQYTRGYIMQLIRGFLFTDQAETHVHMRWARFELHNDSEAMRLRVWRGVLNTIGIHRVDWTPYTDPRIQRIIPRWVRDSQASRSAVCPLLCFPIVEWHQVDRVMRQLGGLQHILVAPLVMDDMHVHDGRYGRGEWYPTYLQGWYQMWNEREGAQVPIHCNDDLRPSRQYLLWYF</sequence>
<feature type="domain" description="Aminotransferase-like plant mobile" evidence="1">
    <location>
        <begin position="107"/>
        <end position="255"/>
    </location>
</feature>
<dbReference type="Pfam" id="PF10536">
    <property type="entry name" value="PMD"/>
    <property type="match status" value="1"/>
</dbReference>